<evidence type="ECO:0000259" key="5">
    <source>
        <dbReference type="Pfam" id="PF20511"/>
    </source>
</evidence>
<dbReference type="GO" id="GO:0008270">
    <property type="term" value="F:zinc ion binding"/>
    <property type="evidence" value="ECO:0007669"/>
    <property type="project" value="InterPro"/>
</dbReference>
<gene>
    <name evidence="6" type="ORF">F4Y08_08200</name>
</gene>
<reference evidence="6" key="1">
    <citation type="submission" date="2019-09" db="EMBL/GenBank/DDBJ databases">
        <title>Characterisation of the sponge microbiome using genome-centric metagenomics.</title>
        <authorList>
            <person name="Engelberts J.P."/>
            <person name="Robbins S.J."/>
            <person name="De Goeij J.M."/>
            <person name="Aranda M."/>
            <person name="Bell S.C."/>
            <person name="Webster N.S."/>
        </authorList>
    </citation>
    <scope>NUCLEOTIDE SEQUENCE</scope>
    <source>
        <strain evidence="6">SB0662_bin_9</strain>
    </source>
</reference>
<dbReference type="GO" id="GO:0005975">
    <property type="term" value="P:carbohydrate metabolic process"/>
    <property type="evidence" value="ECO:0007669"/>
    <property type="project" value="InterPro"/>
</dbReference>
<proteinExistence type="predicted"/>
<dbReference type="PIRSF" id="PIRSF036894">
    <property type="entry name" value="PMI_Firm_short"/>
    <property type="match status" value="1"/>
</dbReference>
<dbReference type="PANTHER" id="PTHR42742:SF3">
    <property type="entry name" value="FRUCTOKINASE"/>
    <property type="match status" value="1"/>
</dbReference>
<dbReference type="GO" id="GO:0004476">
    <property type="term" value="F:mannose-6-phosphate isomerase activity"/>
    <property type="evidence" value="ECO:0007669"/>
    <property type="project" value="InterPro"/>
</dbReference>
<feature type="active site" evidence="4">
    <location>
        <position position="202"/>
    </location>
</feature>
<accession>A0A6B1DSU0</accession>
<dbReference type="InterPro" id="IPR014710">
    <property type="entry name" value="RmlC-like_jellyroll"/>
</dbReference>
<feature type="binding site" evidence="3">
    <location>
        <position position="109"/>
    </location>
    <ligand>
        <name>Zn(2+)</name>
        <dbReference type="ChEBI" id="CHEBI:29105"/>
    </ligand>
</feature>
<name>A0A6B1DSU0_9CHLR</name>
<dbReference type="AlphaFoldDB" id="A0A6B1DSU0"/>
<keyword evidence="1 3" id="KW-0479">Metal-binding</keyword>
<dbReference type="CDD" id="cd07010">
    <property type="entry name" value="cupin_PMI_type_I_N_bac"/>
    <property type="match status" value="1"/>
</dbReference>
<evidence type="ECO:0000256" key="3">
    <source>
        <dbReference type="PIRSR" id="PIRSR036894-1"/>
    </source>
</evidence>
<comment type="caution">
    <text evidence="6">The sequence shown here is derived from an EMBL/GenBank/DDBJ whole genome shotgun (WGS) entry which is preliminary data.</text>
</comment>
<evidence type="ECO:0000256" key="2">
    <source>
        <dbReference type="ARBA" id="ARBA00022833"/>
    </source>
</evidence>
<dbReference type="PANTHER" id="PTHR42742">
    <property type="entry name" value="TRANSCRIPTIONAL REPRESSOR MPRA"/>
    <property type="match status" value="1"/>
</dbReference>
<dbReference type="InterPro" id="IPR014628">
    <property type="entry name" value="Man6P_isomerase_Firm_short"/>
</dbReference>
<protein>
    <recommendedName>
        <fullName evidence="5">Phosphomannose isomerase type I catalytic domain-containing protein</fullName>
    </recommendedName>
</protein>
<keyword evidence="2 3" id="KW-0862">Zinc</keyword>
<feature type="domain" description="Phosphomannose isomerase type I catalytic" evidence="5">
    <location>
        <begin position="17"/>
        <end position="115"/>
    </location>
</feature>
<feature type="binding site" evidence="3">
    <location>
        <position position="182"/>
    </location>
    <ligand>
        <name>Zn(2+)</name>
        <dbReference type="ChEBI" id="CHEBI:29105"/>
    </ligand>
</feature>
<feature type="binding site" evidence="3">
    <location>
        <position position="124"/>
    </location>
    <ligand>
        <name>Zn(2+)</name>
        <dbReference type="ChEBI" id="CHEBI:29105"/>
    </ligand>
</feature>
<evidence type="ECO:0000256" key="4">
    <source>
        <dbReference type="PIRSR" id="PIRSR036894-2"/>
    </source>
</evidence>
<sequence>MSSGQRLDHPLCFVPHMRDAVWGGHRLAERLPWVPAGSRLAEAWLVSGHPTAETPVAHGPLAGRRLSRLIREFGTDLVGTRHAGTVAQGRFPILLKLLDVDEWLSVQVHPAQGDGRHETFGKTEMWIVLAAEPDAELILGLKPGTTRADIQQAGPSRTLTHWLQRHQVRAGNTFFVPAGQVHALGPGITVLEVQETSNTTWRMYDWDRPPRPEQPRPLHWRQSLACLDTAVAVSNPVVPRPETWQGLDASRLITCPQFAADLATVAAGESVVAEGDPTTCRIMVVLEGSLGITAAGGSAELGPLDCCLLPAALESFTMTGLEHSRAAWVHLP</sequence>
<dbReference type="InterPro" id="IPR051804">
    <property type="entry name" value="Carb_Metab_Reg_Kinase/Isom"/>
</dbReference>
<dbReference type="Gene3D" id="2.60.120.10">
    <property type="entry name" value="Jelly Rolls"/>
    <property type="match status" value="2"/>
</dbReference>
<dbReference type="InterPro" id="IPR011051">
    <property type="entry name" value="RmlC_Cupin_sf"/>
</dbReference>
<dbReference type="Pfam" id="PF20511">
    <property type="entry name" value="PMI_typeI_cat"/>
    <property type="match status" value="1"/>
</dbReference>
<dbReference type="InterPro" id="IPR046457">
    <property type="entry name" value="PMI_typeI_cat"/>
</dbReference>
<comment type="cofactor">
    <cofactor evidence="3">
        <name>Zn(2+)</name>
        <dbReference type="ChEBI" id="CHEBI:29105"/>
    </cofactor>
    <text evidence="3">Binds 1 zinc ion per subunit.</text>
</comment>
<evidence type="ECO:0000313" key="6">
    <source>
        <dbReference type="EMBL" id="MYD90301.1"/>
    </source>
</evidence>
<evidence type="ECO:0000256" key="1">
    <source>
        <dbReference type="ARBA" id="ARBA00022723"/>
    </source>
</evidence>
<organism evidence="6">
    <name type="scientific">Caldilineaceae bacterium SB0662_bin_9</name>
    <dbReference type="NCBI Taxonomy" id="2605258"/>
    <lineage>
        <taxon>Bacteria</taxon>
        <taxon>Bacillati</taxon>
        <taxon>Chloroflexota</taxon>
        <taxon>Caldilineae</taxon>
        <taxon>Caldilineales</taxon>
        <taxon>Caldilineaceae</taxon>
    </lineage>
</organism>
<dbReference type="EMBL" id="VXPY01000056">
    <property type="protein sequence ID" value="MYD90301.1"/>
    <property type="molecule type" value="Genomic_DNA"/>
</dbReference>
<dbReference type="SUPFAM" id="SSF51182">
    <property type="entry name" value="RmlC-like cupins"/>
    <property type="match status" value="1"/>
</dbReference>